<evidence type="ECO:0000313" key="5">
    <source>
        <dbReference type="Proteomes" id="UP001329313"/>
    </source>
</evidence>
<evidence type="ECO:0000256" key="1">
    <source>
        <dbReference type="ARBA" id="ARBA00022723"/>
    </source>
</evidence>
<dbReference type="SFLD" id="SFLDS00005">
    <property type="entry name" value="Isoprenoid_Synthase_Type_I"/>
    <property type="match status" value="1"/>
</dbReference>
<dbReference type="AlphaFoldDB" id="A0AAU0MIN0"/>
<dbReference type="SUPFAM" id="SSF48576">
    <property type="entry name" value="Terpenoid synthases"/>
    <property type="match status" value="1"/>
</dbReference>
<dbReference type="GO" id="GO:0046872">
    <property type="term" value="F:metal ion binding"/>
    <property type="evidence" value="ECO:0007669"/>
    <property type="project" value="UniProtKB-KW"/>
</dbReference>
<comment type="similarity">
    <text evidence="3">Belongs to the FPP/GGPP synthase family.</text>
</comment>
<dbReference type="EMBL" id="CP137080">
    <property type="protein sequence ID" value="WOQ70327.1"/>
    <property type="molecule type" value="Genomic_DNA"/>
</dbReference>
<dbReference type="Pfam" id="PF00348">
    <property type="entry name" value="polyprenyl_synt"/>
    <property type="match status" value="1"/>
</dbReference>
<dbReference type="KEGG" id="mliy:RYJ27_03705"/>
<organism evidence="4 5">
    <name type="scientific">Microbacterium limosum</name>
    <dbReference type="NCBI Taxonomy" id="3079935"/>
    <lineage>
        <taxon>Bacteria</taxon>
        <taxon>Bacillati</taxon>
        <taxon>Actinomycetota</taxon>
        <taxon>Actinomycetes</taxon>
        <taxon>Micrococcales</taxon>
        <taxon>Microbacteriaceae</taxon>
        <taxon>Microbacterium</taxon>
    </lineage>
</organism>
<dbReference type="PANTHER" id="PTHR12001:SF86">
    <property type="entry name" value="GERANYLGERANYL DIPHOSPHATE SYNTHASE"/>
    <property type="match status" value="1"/>
</dbReference>
<dbReference type="GO" id="GO:0004659">
    <property type="term" value="F:prenyltransferase activity"/>
    <property type="evidence" value="ECO:0007669"/>
    <property type="project" value="InterPro"/>
</dbReference>
<reference evidence="4 5" key="1">
    <citation type="submission" date="2023-10" db="EMBL/GenBank/DDBJ databases">
        <title>Y20.</title>
        <authorList>
            <person name="Zhang G."/>
            <person name="Ding Y."/>
        </authorList>
    </citation>
    <scope>NUCLEOTIDE SEQUENCE [LARGE SCALE GENOMIC DNA]</scope>
    <source>
        <strain evidence="4 5">Y20</strain>
    </source>
</reference>
<dbReference type="RefSeq" id="WP_330171408.1">
    <property type="nucleotide sequence ID" value="NZ_CP137080.1"/>
</dbReference>
<sequence>MTPLSPSFLGSRRAEVDGAVDLAVARIERRMQPFGGAFADLGAAMRRATKGGKRFRPTLVVATFDALGGVEADTPALYPVAASFELLHAAFLMHDDILDHDTLRRGVPNVSGEFRAYAEGHGADAAGSALLGDAAGLLAGDLLLHESQRLIALAPTPEGARERLLNLLDEAVLVSAAGELADIANSLREDAPEAAAILAATHDKTAVYSFAAPLRAGAVLAGADESTESDLARYGSRLGLAFQLVDDLIGAFGTSEQAGKPEGADLREAKQTALIALARATTAWPDVRTALAEAHTGPIAVRRAQSALDASGARAALEQLVQQSLSDARAVLRDAELPLPARDLLGALADAVEARVP</sequence>
<dbReference type="GO" id="GO:0008299">
    <property type="term" value="P:isoprenoid biosynthetic process"/>
    <property type="evidence" value="ECO:0007669"/>
    <property type="project" value="InterPro"/>
</dbReference>
<dbReference type="PROSITE" id="PS00723">
    <property type="entry name" value="POLYPRENYL_SYNTHASE_1"/>
    <property type="match status" value="1"/>
</dbReference>
<dbReference type="Proteomes" id="UP001329313">
    <property type="component" value="Chromosome"/>
</dbReference>
<dbReference type="InterPro" id="IPR008949">
    <property type="entry name" value="Isoprenoid_synthase_dom_sf"/>
</dbReference>
<evidence type="ECO:0000256" key="3">
    <source>
        <dbReference type="RuleBase" id="RU004466"/>
    </source>
</evidence>
<proteinExistence type="inferred from homology"/>
<accession>A0AAU0MIN0</accession>
<keyword evidence="5" id="KW-1185">Reference proteome</keyword>
<dbReference type="PANTHER" id="PTHR12001">
    <property type="entry name" value="GERANYLGERANYL PYROPHOSPHATE SYNTHASE"/>
    <property type="match status" value="1"/>
</dbReference>
<dbReference type="Gene3D" id="1.10.600.10">
    <property type="entry name" value="Farnesyl Diphosphate Synthase"/>
    <property type="match status" value="1"/>
</dbReference>
<evidence type="ECO:0000313" key="4">
    <source>
        <dbReference type="EMBL" id="WOQ70327.1"/>
    </source>
</evidence>
<name>A0AAU0MIN0_9MICO</name>
<keyword evidence="2" id="KW-0460">Magnesium</keyword>
<evidence type="ECO:0000256" key="2">
    <source>
        <dbReference type="ARBA" id="ARBA00022842"/>
    </source>
</evidence>
<dbReference type="InterPro" id="IPR000092">
    <property type="entry name" value="Polyprenyl_synt"/>
</dbReference>
<keyword evidence="3" id="KW-0808">Transferase</keyword>
<keyword evidence="1" id="KW-0479">Metal-binding</keyword>
<protein>
    <submittedName>
        <fullName evidence="4">Polyprenyl synthetase family protein</fullName>
    </submittedName>
</protein>
<gene>
    <name evidence="4" type="ORF">RYJ27_03705</name>
</gene>
<dbReference type="InterPro" id="IPR033749">
    <property type="entry name" value="Polyprenyl_synt_CS"/>
</dbReference>
<dbReference type="PROSITE" id="PS00444">
    <property type="entry name" value="POLYPRENYL_SYNTHASE_2"/>
    <property type="match status" value="1"/>
</dbReference>